<gene>
    <name evidence="11" type="ORF">JYZ213_LOCUS7465</name>
</gene>
<accession>A0A813VH38</accession>
<evidence type="ECO:0000256" key="8">
    <source>
        <dbReference type="ARBA" id="ARBA00023034"/>
    </source>
</evidence>
<dbReference type="EC" id="2.4.1.-" evidence="10"/>
<keyword evidence="4" id="KW-0808">Transferase</keyword>
<comment type="caution">
    <text evidence="11">The sequence shown here is derived from an EMBL/GenBank/DDBJ whole genome shotgun (WGS) entry which is preliminary data.</text>
</comment>
<dbReference type="AlphaFoldDB" id="A0A813VH38"/>
<evidence type="ECO:0000256" key="2">
    <source>
        <dbReference type="ARBA" id="ARBA00008661"/>
    </source>
</evidence>
<evidence type="ECO:0000313" key="12">
    <source>
        <dbReference type="Proteomes" id="UP000663845"/>
    </source>
</evidence>
<evidence type="ECO:0000256" key="5">
    <source>
        <dbReference type="ARBA" id="ARBA00022692"/>
    </source>
</evidence>
<evidence type="ECO:0000256" key="4">
    <source>
        <dbReference type="ARBA" id="ARBA00022679"/>
    </source>
</evidence>
<dbReference type="InterPro" id="IPR002659">
    <property type="entry name" value="Glyco_trans_31"/>
</dbReference>
<evidence type="ECO:0000256" key="10">
    <source>
        <dbReference type="RuleBase" id="RU363063"/>
    </source>
</evidence>
<evidence type="ECO:0000256" key="3">
    <source>
        <dbReference type="ARBA" id="ARBA00022676"/>
    </source>
</evidence>
<keyword evidence="7 10" id="KW-1133">Transmembrane helix</keyword>
<organism evidence="11 12">
    <name type="scientific">Adineta steineri</name>
    <dbReference type="NCBI Taxonomy" id="433720"/>
    <lineage>
        <taxon>Eukaryota</taxon>
        <taxon>Metazoa</taxon>
        <taxon>Spiralia</taxon>
        <taxon>Gnathifera</taxon>
        <taxon>Rotifera</taxon>
        <taxon>Eurotatoria</taxon>
        <taxon>Bdelloidea</taxon>
        <taxon>Adinetida</taxon>
        <taxon>Adinetidae</taxon>
        <taxon>Adineta</taxon>
    </lineage>
</organism>
<evidence type="ECO:0000256" key="1">
    <source>
        <dbReference type="ARBA" id="ARBA00004323"/>
    </source>
</evidence>
<dbReference type="GO" id="GO:0016758">
    <property type="term" value="F:hexosyltransferase activity"/>
    <property type="evidence" value="ECO:0007669"/>
    <property type="project" value="InterPro"/>
</dbReference>
<keyword evidence="8 10" id="KW-0333">Golgi apparatus</keyword>
<dbReference type="EMBL" id="CAJNOG010000049">
    <property type="protein sequence ID" value="CAF0842970.1"/>
    <property type="molecule type" value="Genomic_DNA"/>
</dbReference>
<keyword evidence="6 10" id="KW-0735">Signal-anchor</keyword>
<evidence type="ECO:0000256" key="9">
    <source>
        <dbReference type="ARBA" id="ARBA00023136"/>
    </source>
</evidence>
<comment type="subcellular location">
    <subcellularLocation>
        <location evidence="1 10">Golgi apparatus membrane</location>
        <topology evidence="1 10">Single-pass type II membrane protein</topology>
    </subcellularLocation>
</comment>
<comment type="similarity">
    <text evidence="2 10">Belongs to the glycosyltransferase 31 family.</text>
</comment>
<dbReference type="PANTHER" id="PTHR11214:SF3">
    <property type="entry name" value="BETA-1,3-GALACTOSYLTRANSFERASE 6"/>
    <property type="match status" value="1"/>
</dbReference>
<evidence type="ECO:0000256" key="7">
    <source>
        <dbReference type="ARBA" id="ARBA00022989"/>
    </source>
</evidence>
<keyword evidence="9 10" id="KW-0472">Membrane</keyword>
<dbReference type="GO" id="GO:0000139">
    <property type="term" value="C:Golgi membrane"/>
    <property type="evidence" value="ECO:0007669"/>
    <property type="project" value="UniProtKB-SubCell"/>
</dbReference>
<name>A0A813VH38_9BILA</name>
<dbReference type="GO" id="GO:0006493">
    <property type="term" value="P:protein O-linked glycosylation"/>
    <property type="evidence" value="ECO:0007669"/>
    <property type="project" value="TreeGrafter"/>
</dbReference>
<dbReference type="Pfam" id="PF01762">
    <property type="entry name" value="Galactosyl_T"/>
    <property type="match status" value="1"/>
</dbReference>
<dbReference type="PANTHER" id="PTHR11214">
    <property type="entry name" value="BETA-1,3-N-ACETYLGLUCOSAMINYLTRANSFERASE"/>
    <property type="match status" value="1"/>
</dbReference>
<keyword evidence="3 10" id="KW-0328">Glycosyltransferase</keyword>
<reference evidence="11" key="1">
    <citation type="submission" date="2021-02" db="EMBL/GenBank/DDBJ databases">
        <authorList>
            <person name="Nowell W R."/>
        </authorList>
    </citation>
    <scope>NUCLEOTIDE SEQUENCE</scope>
</reference>
<sequence length="390" mass="45381">MKSNITFYETHQLVIIHHILESSIIQNFTFSDHILNASKNYLYSLAMNYAFLILTIIVSIQEFYAKLPDYVHVHTFEEIIETNYVLLDKLNICDDPKNMNNRILIAIKTAANNYIQRQIVRQTWLIEVKEHHIPYVFVLGSTNDEKLIDEILDEDNIYNDLLIGKPVDNYYNLTLKAMFIFAWTKVHCPSRWLFYVDDDTIINAQQVIDFISLRKNVLNRVLYCHMGQHFARRNPQSKWFVPMSIWEPALYPKYCQGWGWLIPPNVLSLLHDTSISNLTEPKLWIDDVFMTGIVAEVAGIELIESPMACCGRRDSELYEKSLLLAQMGFYPIPIFVVPTSIVPRQVLPPKLKPPLFELIKFPTSSSKRFILEQSGILNIETSIFRSCILQ</sequence>
<protein>
    <recommendedName>
        <fullName evidence="10">Hexosyltransferase</fullName>
        <ecNumber evidence="10">2.4.1.-</ecNumber>
    </recommendedName>
</protein>
<feature type="transmembrane region" description="Helical" evidence="10">
    <location>
        <begin position="41"/>
        <end position="60"/>
    </location>
</feature>
<evidence type="ECO:0000313" key="11">
    <source>
        <dbReference type="EMBL" id="CAF0842970.1"/>
    </source>
</evidence>
<dbReference type="Gene3D" id="3.90.550.50">
    <property type="match status" value="1"/>
</dbReference>
<keyword evidence="5 10" id="KW-0812">Transmembrane</keyword>
<evidence type="ECO:0000256" key="6">
    <source>
        <dbReference type="ARBA" id="ARBA00022968"/>
    </source>
</evidence>
<proteinExistence type="inferred from homology"/>
<dbReference type="Proteomes" id="UP000663845">
    <property type="component" value="Unassembled WGS sequence"/>
</dbReference>